<comment type="catalytic activity">
    <reaction evidence="6">
        <text>L-glutamate + NADP(+) + H2O = 2-oxoglutarate + NH4(+) + NADPH + H(+)</text>
        <dbReference type="Rhea" id="RHEA:11612"/>
        <dbReference type="ChEBI" id="CHEBI:15377"/>
        <dbReference type="ChEBI" id="CHEBI:15378"/>
        <dbReference type="ChEBI" id="CHEBI:16810"/>
        <dbReference type="ChEBI" id="CHEBI:28938"/>
        <dbReference type="ChEBI" id="CHEBI:29985"/>
        <dbReference type="ChEBI" id="CHEBI:57783"/>
        <dbReference type="ChEBI" id="CHEBI:58349"/>
        <dbReference type="EC" id="1.4.1.3"/>
    </reaction>
</comment>
<dbReference type="SUPFAM" id="SSF51735">
    <property type="entry name" value="NAD(P)-binding Rossmann-fold domains"/>
    <property type="match status" value="1"/>
</dbReference>
<dbReference type="InterPro" id="IPR033922">
    <property type="entry name" value="NAD_bind_Glu_DH"/>
</dbReference>
<dbReference type="AlphaFoldDB" id="A0A9Q0RXV7"/>
<dbReference type="InterPro" id="IPR036291">
    <property type="entry name" value="NAD(P)-bd_dom_sf"/>
</dbReference>
<dbReference type="FunFam" id="3.40.50.10860:FF:000007">
    <property type="entry name" value="Glutamate dehydrogenase 1, mitochondrial"/>
    <property type="match status" value="1"/>
</dbReference>
<dbReference type="Pfam" id="PF00208">
    <property type="entry name" value="ELFV_dehydrog"/>
    <property type="match status" value="1"/>
</dbReference>
<name>A0A9Q0RXV7_9DIPT</name>
<dbReference type="SMART" id="SM00839">
    <property type="entry name" value="ELFV_dehydrog"/>
    <property type="match status" value="1"/>
</dbReference>
<dbReference type="OrthoDB" id="6718861at2759"/>
<protein>
    <recommendedName>
        <fullName evidence="7">Glutamate dehydrogenase</fullName>
    </recommendedName>
</protein>
<dbReference type="PANTHER" id="PTHR11606:SF13">
    <property type="entry name" value="GLUTAMATE DEHYDROGENASE 1, MITOCHONDRIAL"/>
    <property type="match status" value="1"/>
</dbReference>
<comment type="similarity">
    <text evidence="2 7 11">Belongs to the Glu/Leu/Phe/Val dehydrogenases family.</text>
</comment>
<keyword evidence="9" id="KW-0547">Nucleotide-binding</keyword>
<dbReference type="GO" id="GO:0004352">
    <property type="term" value="F:glutamate dehydrogenase (NAD+) activity"/>
    <property type="evidence" value="ECO:0007669"/>
    <property type="project" value="TreeGrafter"/>
</dbReference>
<dbReference type="PANTHER" id="PTHR11606">
    <property type="entry name" value="GLUTAMATE DEHYDROGENASE"/>
    <property type="match status" value="1"/>
</dbReference>
<comment type="subcellular location">
    <subcellularLocation>
        <location evidence="1">Mitochondrion</location>
    </subcellularLocation>
</comment>
<dbReference type="Gene3D" id="1.10.287.140">
    <property type="match status" value="1"/>
</dbReference>
<dbReference type="GO" id="GO:0006538">
    <property type="term" value="P:L-glutamate catabolic process"/>
    <property type="evidence" value="ECO:0007669"/>
    <property type="project" value="TreeGrafter"/>
</dbReference>
<evidence type="ECO:0000256" key="6">
    <source>
        <dbReference type="ARBA" id="ARBA00048577"/>
    </source>
</evidence>
<dbReference type="PRINTS" id="PR00082">
    <property type="entry name" value="GLFDHDRGNASE"/>
</dbReference>
<dbReference type="FunFam" id="3.40.50.720:FF:000100">
    <property type="entry name" value="Glutamate dehydrogenase 1, mitochondrial"/>
    <property type="match status" value="1"/>
</dbReference>
<dbReference type="Pfam" id="PF02812">
    <property type="entry name" value="ELFV_dehydrog_N"/>
    <property type="match status" value="1"/>
</dbReference>
<evidence type="ECO:0000256" key="2">
    <source>
        <dbReference type="ARBA" id="ARBA00006382"/>
    </source>
</evidence>
<reference evidence="13" key="1">
    <citation type="submission" date="2022-07" db="EMBL/GenBank/DDBJ databases">
        <authorList>
            <person name="Trinca V."/>
            <person name="Uliana J.V.C."/>
            <person name="Torres T.T."/>
            <person name="Ward R.J."/>
            <person name="Monesi N."/>
        </authorList>
    </citation>
    <scope>NUCLEOTIDE SEQUENCE</scope>
    <source>
        <strain evidence="13">HSMRA1968</strain>
        <tissue evidence="13">Whole embryos</tissue>
    </source>
</reference>
<dbReference type="InterPro" id="IPR033524">
    <property type="entry name" value="Glu/Leu/Phe/Val_DH_AS"/>
</dbReference>
<dbReference type="InterPro" id="IPR006095">
    <property type="entry name" value="Glu/Leu/Phe/Val/Trp_DH"/>
</dbReference>
<evidence type="ECO:0000313" key="14">
    <source>
        <dbReference type="Proteomes" id="UP001151699"/>
    </source>
</evidence>
<evidence type="ECO:0000256" key="10">
    <source>
        <dbReference type="PIRSR" id="PIRSR000185-3"/>
    </source>
</evidence>
<dbReference type="Gene3D" id="3.40.50.10860">
    <property type="entry name" value="Leucine Dehydrogenase, chain A, domain 1"/>
    <property type="match status" value="1"/>
</dbReference>
<dbReference type="CDD" id="cd01076">
    <property type="entry name" value="NAD_bind_1_Glu_DH"/>
    <property type="match status" value="1"/>
</dbReference>
<dbReference type="InterPro" id="IPR006097">
    <property type="entry name" value="Glu/Leu/Phe/Val/Trp_DH_dimer"/>
</dbReference>
<keyword evidence="9" id="KW-0520">NAD</keyword>
<accession>A0A9Q0RXV7</accession>
<evidence type="ECO:0000313" key="13">
    <source>
        <dbReference type="EMBL" id="KAJ6636612.1"/>
    </source>
</evidence>
<comment type="catalytic activity">
    <reaction evidence="5">
        <text>L-glutamate + NAD(+) + H2O = 2-oxoglutarate + NH4(+) + NADH + H(+)</text>
        <dbReference type="Rhea" id="RHEA:15133"/>
        <dbReference type="ChEBI" id="CHEBI:15377"/>
        <dbReference type="ChEBI" id="CHEBI:15378"/>
        <dbReference type="ChEBI" id="CHEBI:16810"/>
        <dbReference type="ChEBI" id="CHEBI:28938"/>
        <dbReference type="ChEBI" id="CHEBI:29985"/>
        <dbReference type="ChEBI" id="CHEBI:57540"/>
        <dbReference type="ChEBI" id="CHEBI:57945"/>
        <dbReference type="EC" id="1.4.1.3"/>
    </reaction>
</comment>
<keyword evidence="3 7" id="KW-0560">Oxidoreductase</keyword>
<dbReference type="Gene3D" id="3.40.50.720">
    <property type="entry name" value="NAD(P)-binding Rossmann-like Domain"/>
    <property type="match status" value="1"/>
</dbReference>
<feature type="binding site" evidence="9">
    <location>
        <position position="251"/>
    </location>
    <ligand>
        <name>NAD(+)</name>
        <dbReference type="ChEBI" id="CHEBI:57540"/>
    </ligand>
</feature>
<dbReference type="GO" id="GO:0005739">
    <property type="term" value="C:mitochondrion"/>
    <property type="evidence" value="ECO:0007669"/>
    <property type="project" value="UniProtKB-SubCell"/>
</dbReference>
<evidence type="ECO:0000256" key="11">
    <source>
        <dbReference type="RuleBase" id="RU004417"/>
    </source>
</evidence>
<dbReference type="EMBL" id="WJQU01000004">
    <property type="protein sequence ID" value="KAJ6636612.1"/>
    <property type="molecule type" value="Genomic_DNA"/>
</dbReference>
<feature type="domain" description="Glutamate/phenylalanine/leucine/valine/L-tryptophan dehydrogenase C-terminal" evidence="12">
    <location>
        <begin position="244"/>
        <end position="531"/>
    </location>
</feature>
<keyword evidence="4" id="KW-0496">Mitochondrion</keyword>
<feature type="binding site" evidence="9">
    <location>
        <position position="150"/>
    </location>
    <ligand>
        <name>substrate</name>
    </ligand>
</feature>
<evidence type="ECO:0000256" key="9">
    <source>
        <dbReference type="PIRSR" id="PIRSR000185-2"/>
    </source>
</evidence>
<evidence type="ECO:0000256" key="7">
    <source>
        <dbReference type="PIRNR" id="PIRNR000185"/>
    </source>
</evidence>
<feature type="binding site" evidence="9">
    <location>
        <position position="290"/>
    </location>
    <ligand>
        <name>NAD(+)</name>
        <dbReference type="ChEBI" id="CHEBI:57540"/>
    </ligand>
</feature>
<feature type="binding site" evidence="9">
    <location>
        <position position="126"/>
    </location>
    <ligand>
        <name>substrate</name>
    </ligand>
</feature>
<comment type="caution">
    <text evidence="13">The sequence shown here is derived from an EMBL/GenBank/DDBJ whole genome shotgun (WGS) entry which is preliminary data.</text>
</comment>
<dbReference type="InterPro" id="IPR046346">
    <property type="entry name" value="Aminoacid_DH-like_N_sf"/>
</dbReference>
<evidence type="ECO:0000256" key="4">
    <source>
        <dbReference type="ARBA" id="ARBA00023128"/>
    </source>
</evidence>
<dbReference type="PROSITE" id="PS00074">
    <property type="entry name" value="GLFV_DEHYDROGENASE"/>
    <property type="match status" value="1"/>
</dbReference>
<proteinExistence type="inferred from homology"/>
<organism evidence="13 14">
    <name type="scientific">Pseudolycoriella hygida</name>
    <dbReference type="NCBI Taxonomy" id="35572"/>
    <lineage>
        <taxon>Eukaryota</taxon>
        <taxon>Metazoa</taxon>
        <taxon>Ecdysozoa</taxon>
        <taxon>Arthropoda</taxon>
        <taxon>Hexapoda</taxon>
        <taxon>Insecta</taxon>
        <taxon>Pterygota</taxon>
        <taxon>Neoptera</taxon>
        <taxon>Endopterygota</taxon>
        <taxon>Diptera</taxon>
        <taxon>Nematocera</taxon>
        <taxon>Sciaroidea</taxon>
        <taxon>Sciaridae</taxon>
        <taxon>Pseudolycoriella</taxon>
    </lineage>
</organism>
<dbReference type="PIRSF" id="PIRSF000185">
    <property type="entry name" value="Glu_DH"/>
    <property type="match status" value="1"/>
</dbReference>
<evidence type="ECO:0000256" key="1">
    <source>
        <dbReference type="ARBA" id="ARBA00004173"/>
    </source>
</evidence>
<evidence type="ECO:0000256" key="3">
    <source>
        <dbReference type="ARBA" id="ARBA00023002"/>
    </source>
</evidence>
<dbReference type="SUPFAM" id="SSF53223">
    <property type="entry name" value="Aminoacid dehydrogenase-like, N-terminal domain"/>
    <property type="match status" value="1"/>
</dbReference>
<feature type="site" description="Important for catalysis" evidence="10">
    <location>
        <position position="204"/>
    </location>
</feature>
<feature type="active site" description="Proton donor" evidence="8">
    <location>
        <position position="162"/>
    </location>
</feature>
<sequence length="534" mass="59697">MFARKAARQIFRNKFTGHVRNYAQEKEINVPDRLRAVATAENPKFFDMVEYFFQRGLYLSENELIKNIKGNASVSEKTNTAKGILMLMQRCDYILEVSFPIRRDSGKYEMITGFRAQHCTHRTPTKGGIRFSDDVSRDEVKALSALMTFKCACVDVPYGGAKAGVKINPKEYSENELEKITRMFALELAKKGFIGPAIDVPAPDVGTSEREMAWIADTYGKTVGYQDLNSRACVTGKPINQGGIHGRVAATGRGVFHALDNFMKDEHYMNIIGLTPGIKDKTFIAQGFGNVGSHSCRYLARAGAKCIGILERDGSITNPDGIDIEELLKYRNEKGTIMDFPGATKYSGDNLMFEKCDVFLPAAHEKVITKDNAENIQAKIILEGANGPTTPAADEILIRRKILVIPDLFATSGGVTVSFFEWLKNINHVSFGRLHFKYEEESNFYILQSVRESLRKHFGKEISVEPSKSFQKRIAGASEKDIVHSGLDYTMQRSARAIMKTAKKYDLGLDLRAAAYINSIEKIFITYRDAGIAF</sequence>
<evidence type="ECO:0000256" key="5">
    <source>
        <dbReference type="ARBA" id="ARBA00047867"/>
    </source>
</evidence>
<evidence type="ECO:0000256" key="8">
    <source>
        <dbReference type="PIRSR" id="PIRSR000185-1"/>
    </source>
</evidence>
<dbReference type="InterPro" id="IPR014362">
    <property type="entry name" value="Glu_DH"/>
</dbReference>
<evidence type="ECO:0000259" key="12">
    <source>
        <dbReference type="SMART" id="SM00839"/>
    </source>
</evidence>
<gene>
    <name evidence="13" type="primary">Gdh_1</name>
    <name evidence="13" type="ORF">Bhyg_15203</name>
</gene>
<dbReference type="GO" id="GO:0000166">
    <property type="term" value="F:nucleotide binding"/>
    <property type="evidence" value="ECO:0007669"/>
    <property type="project" value="UniProtKB-KW"/>
</dbReference>
<keyword evidence="14" id="KW-1185">Reference proteome</keyword>
<dbReference type="Proteomes" id="UP001151699">
    <property type="component" value="Chromosome C"/>
</dbReference>
<dbReference type="InterPro" id="IPR006096">
    <property type="entry name" value="Glu/Leu/Phe/Val/Trp_DH_C"/>
</dbReference>
<feature type="binding site" evidence="9">
    <location>
        <position position="418"/>
    </location>
    <ligand>
        <name>substrate</name>
    </ligand>
</feature>